<dbReference type="PANTHER" id="PTHR45586">
    <property type="entry name" value="TPR REPEAT-CONTAINING PROTEIN PA4667"/>
    <property type="match status" value="1"/>
</dbReference>
<organism evidence="5 6">
    <name type="scientific">Saccharopolyspora flava</name>
    <dbReference type="NCBI Taxonomy" id="95161"/>
    <lineage>
        <taxon>Bacteria</taxon>
        <taxon>Bacillati</taxon>
        <taxon>Actinomycetota</taxon>
        <taxon>Actinomycetes</taxon>
        <taxon>Pseudonocardiales</taxon>
        <taxon>Pseudonocardiaceae</taxon>
        <taxon>Saccharopolyspora</taxon>
    </lineage>
</organism>
<dbReference type="PROSITE" id="PS50005">
    <property type="entry name" value="TPR"/>
    <property type="match status" value="1"/>
</dbReference>
<dbReference type="EMBL" id="FOZX01000003">
    <property type="protein sequence ID" value="SFS64223.1"/>
    <property type="molecule type" value="Genomic_DNA"/>
</dbReference>
<keyword evidence="1" id="KW-0677">Repeat</keyword>
<accession>A0A1I6RHK0</accession>
<evidence type="ECO:0000256" key="1">
    <source>
        <dbReference type="ARBA" id="ARBA00022737"/>
    </source>
</evidence>
<evidence type="ECO:0000256" key="4">
    <source>
        <dbReference type="SAM" id="MobiDB-lite"/>
    </source>
</evidence>
<proteinExistence type="predicted"/>
<dbReference type="SMART" id="SM00028">
    <property type="entry name" value="TPR"/>
    <property type="match status" value="8"/>
</dbReference>
<evidence type="ECO:0000256" key="3">
    <source>
        <dbReference type="PROSITE-ProRule" id="PRU00339"/>
    </source>
</evidence>
<dbReference type="SUPFAM" id="SSF48452">
    <property type="entry name" value="TPR-like"/>
    <property type="match status" value="1"/>
</dbReference>
<gene>
    <name evidence="5" type="ORF">SAMN05660874_02225</name>
</gene>
<sequence length="1363" mass="146202">MSRWEQEVTRARQLLLDSDHDAAAQALRTVLDEGDYEAAAQAGLMLGAILTENDDLTAARDVYQRVIDSGHPEHAQAAALALGHLLLNTGELPTAQVLLRFATEGAEPDEAGRADVLLAQVLQQLGDTGGAREARTRALSCGDPAVVEAAQQLTLPPERSEGTEFLQIAYQRALAMLEQGRDHDAEPLLRKLLDSGHPHYGSLGAGKLYALHVDDTDVTRRLAEQIIELGHPEHLAWGHVLLGGVLVALDDPAGAARAYERAAQDPRPSVRLHALIQLSLQLRRMERMPEARRALQRVIDSRHPRLSLEALGVLAEIQRDTGEVDAAIETFGLVVASGHPDKAPRAAYHVGVLRYERGERDAAIESFRVAAQAEDTNVAHEAELALSTMDFQSPDGATGPGVEDTARLVVPPIEPEPAEPESLDAAELERRAHRAAASGDIAAAREAYQRLVEHDPGTAARARISLGLAEAALGDPARARQLLRGVAAEGGSQARRAAFVEALLAEPDARGVLPVLLRMERDDESEVDSMLAGAEPAVRELAEAARVERTGQTPADGLARLAESPNTLVATTARTALAEELVGRGEHEQARGLLQRVVDAGHPALRPWTACRLGELLMEHGEPDGTIAAFETALATRHPAILGEVFGKLSLIYRTLERTEALTDLYQRTAASGHPEFGPRAAFLLGEHHVEHDRLDQALELFTRAAGSSSTAAPVAVFAMRALRQELEPARSSFLLLADEDEPHYTATQLCLTLAHRYLRRGIPDFTDWALRLVSEAGHAELRQQGLLFLGALREENGDTDGALRAWKQAAEGADPEEAAVAKVSTAELLRRQGDDERAAELLAEVAAAGVTSSERAVAILAELRATTPETPAPQQEAAEQPQEDDDVEERAQRLLREGDVEAARAAIAEHLGSGRVADFWCALGTDLAAAARLLAEADGEDARACSELALDFGRRAQASGGADAPAYFRLVADHGHPAALPKAQIALGKLADQRGENAIALSWYRRAIRTGEPAAIARAGVLVAQLLIRVHDLNGAIAVARHAKAEGTGTAVVEAGVLLGHLQHRVGEPAAAKQAWDETEAAAESPEIFGVALHRRIRAVGETAPESAEMLLRAAESEDPGTAVVAHLLLADRTEERAERTRWLERAIELGVPVHSDSARSRLGELLLEDGDTETARRHFERVSACEDPEVAARGEFGIGLIRYEAGDMPGAVHAFVKAAGHVPEAELGEDAMNNVRVVLDEQRAHGDHLEAADTLRRMTEVVPEEHVAEWAQETGSALLAADDAEAALVYLRCAVEIGAPDPSPEAVLALGEALHRRGDLAGARQAYERVLGAGEHLAAQANYRLNELRADETPVGSREAR</sequence>
<evidence type="ECO:0000256" key="2">
    <source>
        <dbReference type="ARBA" id="ARBA00022803"/>
    </source>
</evidence>
<feature type="compositionally biased region" description="Low complexity" evidence="4">
    <location>
        <begin position="867"/>
        <end position="881"/>
    </location>
</feature>
<dbReference type="OrthoDB" id="3488895at2"/>
<dbReference type="Gene3D" id="1.25.40.10">
    <property type="entry name" value="Tetratricopeptide repeat domain"/>
    <property type="match status" value="5"/>
</dbReference>
<dbReference type="PANTHER" id="PTHR45586:SF1">
    <property type="entry name" value="LIPOPOLYSACCHARIDE ASSEMBLY PROTEIN B"/>
    <property type="match status" value="1"/>
</dbReference>
<evidence type="ECO:0000313" key="6">
    <source>
        <dbReference type="Proteomes" id="UP000198852"/>
    </source>
</evidence>
<dbReference type="Proteomes" id="UP000198852">
    <property type="component" value="Unassembled WGS sequence"/>
</dbReference>
<evidence type="ECO:0000313" key="5">
    <source>
        <dbReference type="EMBL" id="SFS64223.1"/>
    </source>
</evidence>
<reference evidence="6" key="1">
    <citation type="submission" date="2016-10" db="EMBL/GenBank/DDBJ databases">
        <authorList>
            <person name="Varghese N."/>
            <person name="Submissions S."/>
        </authorList>
    </citation>
    <scope>NUCLEOTIDE SEQUENCE [LARGE SCALE GENOMIC DNA]</scope>
    <source>
        <strain evidence="6">DSM 44771</strain>
    </source>
</reference>
<keyword evidence="6" id="KW-1185">Reference proteome</keyword>
<dbReference type="STRING" id="95161.SAMN05660874_02225"/>
<feature type="region of interest" description="Disordered" evidence="4">
    <location>
        <begin position="867"/>
        <end position="890"/>
    </location>
</feature>
<dbReference type="InterPro" id="IPR019734">
    <property type="entry name" value="TPR_rpt"/>
</dbReference>
<dbReference type="InterPro" id="IPR011990">
    <property type="entry name" value="TPR-like_helical_dom_sf"/>
</dbReference>
<protein>
    <submittedName>
        <fullName evidence="5">Tetratricopeptide repeat-containing protein</fullName>
    </submittedName>
</protein>
<dbReference type="InterPro" id="IPR051012">
    <property type="entry name" value="CellSynth/LPSAsmb/PSIAsmb"/>
</dbReference>
<name>A0A1I6RHK0_9PSEU</name>
<feature type="repeat" description="TPR" evidence="3">
    <location>
        <begin position="344"/>
        <end position="377"/>
    </location>
</feature>
<dbReference type="SUPFAM" id="SSF81901">
    <property type="entry name" value="HCP-like"/>
    <property type="match status" value="5"/>
</dbReference>
<keyword evidence="2 3" id="KW-0802">TPR repeat</keyword>
<dbReference type="Pfam" id="PF13432">
    <property type="entry name" value="TPR_16"/>
    <property type="match status" value="6"/>
</dbReference>